<dbReference type="AlphaFoldDB" id="A0A543Q2S9"/>
<keyword evidence="4 7" id="KW-0812">Transmembrane</keyword>
<dbReference type="PANTHER" id="PTHR30183:SF3">
    <property type="entry name" value="MOLYBDENUM TRANSPORT SYSTEM PERMEASE PROTEIN MODB"/>
    <property type="match status" value="1"/>
</dbReference>
<feature type="domain" description="ABC transmembrane type-1" evidence="8">
    <location>
        <begin position="63"/>
        <end position="260"/>
    </location>
</feature>
<dbReference type="InterPro" id="IPR035906">
    <property type="entry name" value="MetI-like_sf"/>
</dbReference>
<comment type="caution">
    <text evidence="9">The sequence shown here is derived from an EMBL/GenBank/DDBJ whole genome shotgun (WGS) entry which is preliminary data.</text>
</comment>
<dbReference type="CDD" id="cd06261">
    <property type="entry name" value="TM_PBP2"/>
    <property type="match status" value="1"/>
</dbReference>
<dbReference type="EMBL" id="SZUV01000001">
    <property type="protein sequence ID" value="TQN50646.1"/>
    <property type="molecule type" value="Genomic_DNA"/>
</dbReference>
<dbReference type="GO" id="GO:0055085">
    <property type="term" value="P:transmembrane transport"/>
    <property type="evidence" value="ECO:0007669"/>
    <property type="project" value="InterPro"/>
</dbReference>
<dbReference type="Gene3D" id="1.10.3720.10">
    <property type="entry name" value="MetI-like"/>
    <property type="match status" value="1"/>
</dbReference>
<proteinExistence type="inferred from homology"/>
<feature type="transmembrane region" description="Helical" evidence="7">
    <location>
        <begin position="143"/>
        <end position="166"/>
    </location>
</feature>
<gene>
    <name evidence="9" type="primary">modB</name>
    <name evidence="9" type="ORF">DLNHIDIE_00500</name>
</gene>
<evidence type="ECO:0000313" key="9">
    <source>
        <dbReference type="EMBL" id="TQN50646.1"/>
    </source>
</evidence>
<keyword evidence="3" id="KW-1003">Cell membrane</keyword>
<comment type="similarity">
    <text evidence="7">Belongs to the binding-protein-dependent transport system permease family.</text>
</comment>
<dbReference type="RefSeq" id="WP_226852331.1">
    <property type="nucleotide sequence ID" value="NZ_SZUV01000001.1"/>
</dbReference>
<protein>
    <submittedName>
        <fullName evidence="9">Molybdenum transport system permease protein ModB</fullName>
    </submittedName>
</protein>
<feature type="transmembrane region" description="Helical" evidence="7">
    <location>
        <begin position="67"/>
        <end position="89"/>
    </location>
</feature>
<evidence type="ECO:0000256" key="6">
    <source>
        <dbReference type="ARBA" id="ARBA00023136"/>
    </source>
</evidence>
<comment type="subcellular location">
    <subcellularLocation>
        <location evidence="1 7">Cell membrane</location>
        <topology evidence="1 7">Multi-pass membrane protein</topology>
    </subcellularLocation>
</comment>
<evidence type="ECO:0000256" key="4">
    <source>
        <dbReference type="ARBA" id="ARBA00022692"/>
    </source>
</evidence>
<sequence length="274" mass="30244">MQSADHGPGFPAYRMTAGFDRFRWMGPALAGLVFVFLLAPFAALLFATDWPDFHFADGDLGAIRTSLLYSALALIISVLAGTPLAWWLARGQGRGKWFFDALLMLPLLTPPLALGILLSSFYGPYSPVGSLFSHAGIYLTNTAPAFILAQIYGAMPYYIIAARAAFEGVPRELEQISRTLGRNRFQTFWRVTLPLARIGLSAGVALAWVRAMGEFGIVLIVAYFPEGIPVKLWVNLQDIGLSAVYPLLWIFFLVAVPLPLWIGLRARRQTQAMF</sequence>
<dbReference type="InterPro" id="IPR000515">
    <property type="entry name" value="MetI-like"/>
</dbReference>
<accession>A0A543Q2S9</accession>
<dbReference type="GO" id="GO:0005886">
    <property type="term" value="C:plasma membrane"/>
    <property type="evidence" value="ECO:0007669"/>
    <property type="project" value="UniProtKB-SubCell"/>
</dbReference>
<evidence type="ECO:0000256" key="7">
    <source>
        <dbReference type="RuleBase" id="RU363032"/>
    </source>
</evidence>
<feature type="transmembrane region" description="Helical" evidence="7">
    <location>
        <begin position="101"/>
        <end position="123"/>
    </location>
</feature>
<evidence type="ECO:0000313" key="10">
    <source>
        <dbReference type="Proteomes" id="UP000315403"/>
    </source>
</evidence>
<feature type="transmembrane region" description="Helical" evidence="7">
    <location>
        <begin position="243"/>
        <end position="264"/>
    </location>
</feature>
<reference evidence="9 10" key="1">
    <citation type="submission" date="2019-03" db="EMBL/GenBank/DDBJ databases">
        <title>New insights into Acidothiobacillus thiooxidans sulfur metabolism through coupled gene expression, solution geochemistry, microscopy and spectroscopy analyses.</title>
        <authorList>
            <person name="Camacho D."/>
            <person name="Frazao R."/>
            <person name="Fouillen A."/>
            <person name="Nanci A."/>
            <person name="Lang B.F."/>
            <person name="Apte S.C."/>
            <person name="Baron C."/>
            <person name="Warren L.A."/>
        </authorList>
    </citation>
    <scope>NUCLEOTIDE SEQUENCE [LARGE SCALE GENOMIC DNA]</scope>
    <source>
        <strain evidence="9 10">ATCC 19377</strain>
    </source>
</reference>
<name>A0A543Q2S9_ACITH</name>
<evidence type="ECO:0000256" key="1">
    <source>
        <dbReference type="ARBA" id="ARBA00004651"/>
    </source>
</evidence>
<keyword evidence="2 7" id="KW-0813">Transport</keyword>
<dbReference type="Pfam" id="PF00528">
    <property type="entry name" value="BPD_transp_1"/>
    <property type="match status" value="1"/>
</dbReference>
<dbReference type="PANTHER" id="PTHR30183">
    <property type="entry name" value="MOLYBDENUM TRANSPORT SYSTEM PERMEASE PROTEIN MODB"/>
    <property type="match status" value="1"/>
</dbReference>
<evidence type="ECO:0000259" key="8">
    <source>
        <dbReference type="PROSITE" id="PS50928"/>
    </source>
</evidence>
<keyword evidence="5 7" id="KW-1133">Transmembrane helix</keyword>
<feature type="transmembrane region" description="Helical" evidence="7">
    <location>
        <begin position="24"/>
        <end position="47"/>
    </location>
</feature>
<dbReference type="PROSITE" id="PS50928">
    <property type="entry name" value="ABC_TM1"/>
    <property type="match status" value="1"/>
</dbReference>
<keyword evidence="6 7" id="KW-0472">Membrane</keyword>
<dbReference type="Proteomes" id="UP000315403">
    <property type="component" value="Unassembled WGS sequence"/>
</dbReference>
<dbReference type="SUPFAM" id="SSF161098">
    <property type="entry name" value="MetI-like"/>
    <property type="match status" value="1"/>
</dbReference>
<evidence type="ECO:0000256" key="3">
    <source>
        <dbReference type="ARBA" id="ARBA00022475"/>
    </source>
</evidence>
<evidence type="ECO:0000256" key="5">
    <source>
        <dbReference type="ARBA" id="ARBA00022989"/>
    </source>
</evidence>
<organism evidence="9 10">
    <name type="scientific">Acidithiobacillus thiooxidans ATCC 19377</name>
    <dbReference type="NCBI Taxonomy" id="637390"/>
    <lineage>
        <taxon>Bacteria</taxon>
        <taxon>Pseudomonadati</taxon>
        <taxon>Pseudomonadota</taxon>
        <taxon>Acidithiobacillia</taxon>
        <taxon>Acidithiobacillales</taxon>
        <taxon>Acidithiobacillaceae</taxon>
        <taxon>Acidithiobacillus</taxon>
    </lineage>
</organism>
<evidence type="ECO:0000256" key="2">
    <source>
        <dbReference type="ARBA" id="ARBA00022448"/>
    </source>
</evidence>